<sequence length="239" mass="26071">MKLKKYFWKRKSSSLSSTSDCSSVASSPCSSSSTNVKLLSCKSLPETTVLPPQSRLTTSKSLPPLLSKRTEVYDDSVPSSADESGLLSDKSSEYASEVQELVEVFRVFDSNGDGKISVSELGSVLTSLGDNPTEEELRLLVKEVDSDGDGSIDLTEFLGLHSVPSANEARLEELKAAFAVFDINKDGLITAQELYNVLVRMGEKELTMNACCQMIKAVDSDGDGFVSFVEFERMMKNNF</sequence>
<keyword evidence="2" id="KW-1185">Reference proteome</keyword>
<proteinExistence type="predicted"/>
<evidence type="ECO:0000313" key="1">
    <source>
        <dbReference type="EMBL" id="KAJ7524497.1"/>
    </source>
</evidence>
<organism evidence="1 2">
    <name type="scientific">Diphasiastrum complanatum</name>
    <name type="common">Issler's clubmoss</name>
    <name type="synonym">Lycopodium complanatum</name>
    <dbReference type="NCBI Taxonomy" id="34168"/>
    <lineage>
        <taxon>Eukaryota</taxon>
        <taxon>Viridiplantae</taxon>
        <taxon>Streptophyta</taxon>
        <taxon>Embryophyta</taxon>
        <taxon>Tracheophyta</taxon>
        <taxon>Lycopodiopsida</taxon>
        <taxon>Lycopodiales</taxon>
        <taxon>Lycopodiaceae</taxon>
        <taxon>Lycopodioideae</taxon>
        <taxon>Diphasiastrum</taxon>
    </lineage>
</organism>
<accession>A0ACC2B434</accession>
<comment type="caution">
    <text evidence="1">The sequence shown here is derived from an EMBL/GenBank/DDBJ whole genome shotgun (WGS) entry which is preliminary data.</text>
</comment>
<gene>
    <name evidence="1" type="ORF">O6H91_17G008100</name>
</gene>
<evidence type="ECO:0000313" key="2">
    <source>
        <dbReference type="Proteomes" id="UP001162992"/>
    </source>
</evidence>
<name>A0ACC2B434_DIPCM</name>
<protein>
    <submittedName>
        <fullName evidence="1">Uncharacterized protein</fullName>
    </submittedName>
</protein>
<dbReference type="EMBL" id="CM055108">
    <property type="protein sequence ID" value="KAJ7524497.1"/>
    <property type="molecule type" value="Genomic_DNA"/>
</dbReference>
<reference evidence="2" key="1">
    <citation type="journal article" date="2024" name="Proc. Natl. Acad. Sci. U.S.A.">
        <title>Extraordinary preservation of gene collinearity over three hundred million years revealed in homosporous lycophytes.</title>
        <authorList>
            <person name="Li C."/>
            <person name="Wickell D."/>
            <person name="Kuo L.Y."/>
            <person name="Chen X."/>
            <person name="Nie B."/>
            <person name="Liao X."/>
            <person name="Peng D."/>
            <person name="Ji J."/>
            <person name="Jenkins J."/>
            <person name="Williams M."/>
            <person name="Shu S."/>
            <person name="Plott C."/>
            <person name="Barry K."/>
            <person name="Rajasekar S."/>
            <person name="Grimwood J."/>
            <person name="Han X."/>
            <person name="Sun S."/>
            <person name="Hou Z."/>
            <person name="He W."/>
            <person name="Dai G."/>
            <person name="Sun C."/>
            <person name="Schmutz J."/>
            <person name="Leebens-Mack J.H."/>
            <person name="Li F.W."/>
            <person name="Wang L."/>
        </authorList>
    </citation>
    <scope>NUCLEOTIDE SEQUENCE [LARGE SCALE GENOMIC DNA]</scope>
    <source>
        <strain evidence="2">cv. PW_Plant_1</strain>
    </source>
</reference>
<dbReference type="Proteomes" id="UP001162992">
    <property type="component" value="Chromosome 17"/>
</dbReference>